<dbReference type="Proteomes" id="UP001303222">
    <property type="component" value="Unassembled WGS sequence"/>
</dbReference>
<sequence length="415" mass="47760">MAPPLTTFHPFPRLPWELRNEIWKFSIRPLDLPGAHVFCVEGRDLEDTEYKDCDVHCARIPLEPQPWKSDDHTDDTFLHMAVPAKTLSSDPTGNPSLYLVDGGLWTACKESRAAMERAFRHQMWDTKRRAYPHYRSFPSTRPRIYIAPSLVPIEPFPSRSPSPQRPPYPYRGFESQTHLVPATGFFLSASLPASSSSDQEGTGEADQAISESKTFPHYFTVLPHQDLFIILPSPRVSNSDDAYWQKLELGFPLWSPKMGFYGFNGRNGLAIEFDPNWSQESKTHVRDMIYDAVIHFADAMRIQTIWLIDYRLKPNDDIPAEKREPTINQKVWYGGDGCLFVEMYSRFLEDGGEHLEWYYTEGIAGENSSIAEGSCHAFIENFEWYHFDLYERESSGSDNFFSRFPPYVGILACLR</sequence>
<protein>
    <recommendedName>
        <fullName evidence="1">2EXR domain-containing protein</fullName>
    </recommendedName>
</protein>
<evidence type="ECO:0000313" key="2">
    <source>
        <dbReference type="EMBL" id="KAK3956284.1"/>
    </source>
</evidence>
<organism evidence="2 3">
    <name type="scientific">Pseudoneurospora amorphoporcata</name>
    <dbReference type="NCBI Taxonomy" id="241081"/>
    <lineage>
        <taxon>Eukaryota</taxon>
        <taxon>Fungi</taxon>
        <taxon>Dikarya</taxon>
        <taxon>Ascomycota</taxon>
        <taxon>Pezizomycotina</taxon>
        <taxon>Sordariomycetes</taxon>
        <taxon>Sordariomycetidae</taxon>
        <taxon>Sordariales</taxon>
        <taxon>Sordariaceae</taxon>
        <taxon>Pseudoneurospora</taxon>
    </lineage>
</organism>
<dbReference type="PANTHER" id="PTHR35910:SF1">
    <property type="entry name" value="2EXR DOMAIN-CONTAINING PROTEIN"/>
    <property type="match status" value="1"/>
</dbReference>
<dbReference type="AlphaFoldDB" id="A0AAN6SK34"/>
<proteinExistence type="predicted"/>
<reference evidence="2" key="2">
    <citation type="submission" date="2023-06" db="EMBL/GenBank/DDBJ databases">
        <authorList>
            <consortium name="Lawrence Berkeley National Laboratory"/>
            <person name="Mondo S.J."/>
            <person name="Hensen N."/>
            <person name="Bonometti L."/>
            <person name="Westerberg I."/>
            <person name="Brannstrom I.O."/>
            <person name="Guillou S."/>
            <person name="Cros-Aarteil S."/>
            <person name="Calhoun S."/>
            <person name="Haridas S."/>
            <person name="Kuo A."/>
            <person name="Pangilinan J."/>
            <person name="Riley R."/>
            <person name="Labutti K."/>
            <person name="Andreopoulos B."/>
            <person name="Lipzen A."/>
            <person name="Chen C."/>
            <person name="Yanf M."/>
            <person name="Daum C."/>
            <person name="Ng V."/>
            <person name="Clum A."/>
            <person name="Steindorff A."/>
            <person name="Ohm R."/>
            <person name="Martin F."/>
            <person name="Silar P."/>
            <person name="Natvig D."/>
            <person name="Lalanne C."/>
            <person name="Gautier V."/>
            <person name="Ament-Velasquez S.L."/>
            <person name="Kruys A."/>
            <person name="Hutchinson M.I."/>
            <person name="Powell A.J."/>
            <person name="Barry K."/>
            <person name="Miller A.N."/>
            <person name="Grigoriev I.V."/>
            <person name="Debuchy R."/>
            <person name="Gladieux P."/>
            <person name="Thoren M.H."/>
            <person name="Johannesson H."/>
        </authorList>
    </citation>
    <scope>NUCLEOTIDE SEQUENCE</scope>
    <source>
        <strain evidence="2">CBS 626.80</strain>
    </source>
</reference>
<dbReference type="InterPro" id="IPR045518">
    <property type="entry name" value="2EXR"/>
</dbReference>
<dbReference type="EMBL" id="MU859067">
    <property type="protein sequence ID" value="KAK3956284.1"/>
    <property type="molecule type" value="Genomic_DNA"/>
</dbReference>
<accession>A0AAN6SK34</accession>
<evidence type="ECO:0000313" key="3">
    <source>
        <dbReference type="Proteomes" id="UP001303222"/>
    </source>
</evidence>
<feature type="domain" description="2EXR" evidence="1">
    <location>
        <begin position="8"/>
        <end position="148"/>
    </location>
</feature>
<comment type="caution">
    <text evidence="2">The sequence shown here is derived from an EMBL/GenBank/DDBJ whole genome shotgun (WGS) entry which is preliminary data.</text>
</comment>
<dbReference type="PANTHER" id="PTHR35910">
    <property type="entry name" value="2EXR DOMAIN-CONTAINING PROTEIN"/>
    <property type="match status" value="1"/>
</dbReference>
<reference evidence="2" key="1">
    <citation type="journal article" date="2023" name="Mol. Phylogenet. Evol.">
        <title>Genome-scale phylogeny and comparative genomics of the fungal order Sordariales.</title>
        <authorList>
            <person name="Hensen N."/>
            <person name="Bonometti L."/>
            <person name="Westerberg I."/>
            <person name="Brannstrom I.O."/>
            <person name="Guillou S."/>
            <person name="Cros-Aarteil S."/>
            <person name="Calhoun S."/>
            <person name="Haridas S."/>
            <person name="Kuo A."/>
            <person name="Mondo S."/>
            <person name="Pangilinan J."/>
            <person name="Riley R."/>
            <person name="LaButti K."/>
            <person name="Andreopoulos B."/>
            <person name="Lipzen A."/>
            <person name="Chen C."/>
            <person name="Yan M."/>
            <person name="Daum C."/>
            <person name="Ng V."/>
            <person name="Clum A."/>
            <person name="Steindorff A."/>
            <person name="Ohm R.A."/>
            <person name="Martin F."/>
            <person name="Silar P."/>
            <person name="Natvig D.O."/>
            <person name="Lalanne C."/>
            <person name="Gautier V."/>
            <person name="Ament-Velasquez S.L."/>
            <person name="Kruys A."/>
            <person name="Hutchinson M.I."/>
            <person name="Powell A.J."/>
            <person name="Barry K."/>
            <person name="Miller A.N."/>
            <person name="Grigoriev I.V."/>
            <person name="Debuchy R."/>
            <person name="Gladieux P."/>
            <person name="Hiltunen Thoren M."/>
            <person name="Johannesson H."/>
        </authorList>
    </citation>
    <scope>NUCLEOTIDE SEQUENCE</scope>
    <source>
        <strain evidence="2">CBS 626.80</strain>
    </source>
</reference>
<name>A0AAN6SK34_9PEZI</name>
<gene>
    <name evidence="2" type="ORF">QBC32DRAFT_367031</name>
</gene>
<dbReference type="Pfam" id="PF20150">
    <property type="entry name" value="2EXR"/>
    <property type="match status" value="1"/>
</dbReference>
<keyword evidence="3" id="KW-1185">Reference proteome</keyword>
<evidence type="ECO:0000259" key="1">
    <source>
        <dbReference type="Pfam" id="PF20150"/>
    </source>
</evidence>